<sequence>MIFSSFYSEINRSWVLFLMIQMGDMTDGRGFSKRTRILQTEDGRERGSIYYSSNPFNNYVIHIDRSCYTYEITADVDPNSVLKTFLNCPPDATYCVKSFQQNKDLGGFLTFLETRNCANGQICQENGCVGTSYDQICCCNGNYCNGASAKFSTILILLSLVHLIVVRF</sequence>
<organism evidence="1 2">
    <name type="scientific">Pristionchus pacificus</name>
    <name type="common">Parasitic nematode worm</name>
    <dbReference type="NCBI Taxonomy" id="54126"/>
    <lineage>
        <taxon>Eukaryota</taxon>
        <taxon>Metazoa</taxon>
        <taxon>Ecdysozoa</taxon>
        <taxon>Nematoda</taxon>
        <taxon>Chromadorea</taxon>
        <taxon>Rhabditida</taxon>
        <taxon>Rhabditina</taxon>
        <taxon>Diplogasteromorpha</taxon>
        <taxon>Diplogasteroidea</taxon>
        <taxon>Neodiplogasteridae</taxon>
        <taxon>Pristionchus</taxon>
    </lineage>
</organism>
<protein>
    <submittedName>
        <fullName evidence="1">Uncharacterized protein</fullName>
    </submittedName>
</protein>
<dbReference type="AlphaFoldDB" id="A0A2A6CAH4"/>
<dbReference type="EnsemblMetazoa" id="PPA38998.1">
    <property type="protein sequence ID" value="PPA38998.1"/>
    <property type="gene ID" value="WBGene00277367"/>
</dbReference>
<dbReference type="CDD" id="cd00117">
    <property type="entry name" value="TFP"/>
    <property type="match status" value="1"/>
</dbReference>
<keyword evidence="2" id="KW-1185">Reference proteome</keyword>
<accession>A0A8R1URK4</accession>
<dbReference type="OrthoDB" id="10639977at2759"/>
<evidence type="ECO:0000313" key="2">
    <source>
        <dbReference type="Proteomes" id="UP000005239"/>
    </source>
</evidence>
<name>A0A2A6CAH4_PRIPA</name>
<dbReference type="Proteomes" id="UP000005239">
    <property type="component" value="Unassembled WGS sequence"/>
</dbReference>
<dbReference type="InterPro" id="IPR045860">
    <property type="entry name" value="Snake_toxin-like_sf"/>
</dbReference>
<proteinExistence type="predicted"/>
<accession>A0A2A6CAH4</accession>
<reference evidence="2" key="1">
    <citation type="journal article" date="2008" name="Nat. Genet.">
        <title>The Pristionchus pacificus genome provides a unique perspective on nematode lifestyle and parasitism.</title>
        <authorList>
            <person name="Dieterich C."/>
            <person name="Clifton S.W."/>
            <person name="Schuster L.N."/>
            <person name="Chinwalla A."/>
            <person name="Delehaunty K."/>
            <person name="Dinkelacker I."/>
            <person name="Fulton L."/>
            <person name="Fulton R."/>
            <person name="Godfrey J."/>
            <person name="Minx P."/>
            <person name="Mitreva M."/>
            <person name="Roeseler W."/>
            <person name="Tian H."/>
            <person name="Witte H."/>
            <person name="Yang S.P."/>
            <person name="Wilson R.K."/>
            <person name="Sommer R.J."/>
        </authorList>
    </citation>
    <scope>NUCLEOTIDE SEQUENCE [LARGE SCALE GENOMIC DNA]</scope>
    <source>
        <strain evidence="2">PS312</strain>
    </source>
</reference>
<reference evidence="1" key="2">
    <citation type="submission" date="2022-06" db="UniProtKB">
        <authorList>
            <consortium name="EnsemblMetazoa"/>
        </authorList>
    </citation>
    <scope>IDENTIFICATION</scope>
    <source>
        <strain evidence="1">PS312</strain>
    </source>
</reference>
<gene>
    <name evidence="1" type="primary">WBGene00277367</name>
</gene>
<dbReference type="SUPFAM" id="SSF57302">
    <property type="entry name" value="Snake toxin-like"/>
    <property type="match status" value="1"/>
</dbReference>
<evidence type="ECO:0000313" key="1">
    <source>
        <dbReference type="EnsemblMetazoa" id="PPA38998.1"/>
    </source>
</evidence>